<dbReference type="Proteomes" id="UP001239909">
    <property type="component" value="Unassembled WGS sequence"/>
</dbReference>
<gene>
    <name evidence="2" type="ORF">LNKW23_04230</name>
</gene>
<keyword evidence="3" id="KW-1185">Reference proteome</keyword>
<feature type="transmembrane region" description="Helical" evidence="1">
    <location>
        <begin position="41"/>
        <end position="62"/>
    </location>
</feature>
<feature type="transmembrane region" description="Helical" evidence="1">
    <location>
        <begin position="96"/>
        <end position="118"/>
    </location>
</feature>
<sequence>MEMPAPVRRFERLFLGSLLLGLVLAVLDWDRLTAGLAPRETTVSVATLLAIVAVVVGLVLLASRRRSSIARWVVTVMVILGMLGTVPTVLDDFRHAAAIGLLSLAQAAMQLWAVWLLHVPAAKPWYARGA</sequence>
<evidence type="ECO:0000313" key="2">
    <source>
        <dbReference type="EMBL" id="GMG81211.1"/>
    </source>
</evidence>
<accession>A0ABQ6LCX1</accession>
<keyword evidence="1" id="KW-0472">Membrane</keyword>
<dbReference type="RefSeq" id="WP_285669854.1">
    <property type="nucleotide sequence ID" value="NZ_BSYI01000002.1"/>
</dbReference>
<keyword evidence="1" id="KW-1133">Transmembrane helix</keyword>
<proteinExistence type="predicted"/>
<feature type="transmembrane region" description="Helical" evidence="1">
    <location>
        <begin position="69"/>
        <end position="90"/>
    </location>
</feature>
<protein>
    <submittedName>
        <fullName evidence="2">Uncharacterized protein</fullName>
    </submittedName>
</protein>
<keyword evidence="1" id="KW-0812">Transmembrane</keyword>
<evidence type="ECO:0000313" key="3">
    <source>
        <dbReference type="Proteomes" id="UP001239909"/>
    </source>
</evidence>
<name>A0ABQ6LCX1_9RHOB</name>
<comment type="caution">
    <text evidence="2">The sequence shown here is derived from an EMBL/GenBank/DDBJ whole genome shotgun (WGS) entry which is preliminary data.</text>
</comment>
<organism evidence="2 3">
    <name type="scientific">Paralimibaculum aggregatum</name>
    <dbReference type="NCBI Taxonomy" id="3036245"/>
    <lineage>
        <taxon>Bacteria</taxon>
        <taxon>Pseudomonadati</taxon>
        <taxon>Pseudomonadota</taxon>
        <taxon>Alphaproteobacteria</taxon>
        <taxon>Rhodobacterales</taxon>
        <taxon>Paracoccaceae</taxon>
        <taxon>Paralimibaculum</taxon>
    </lineage>
</organism>
<reference evidence="2 3" key="1">
    <citation type="submission" date="2023-04" db="EMBL/GenBank/DDBJ databases">
        <title>Marinoamorphus aggregata gen. nov., sp. Nov., isolate from tissue of brittle star Ophioplocus japonicus.</title>
        <authorList>
            <person name="Kawano K."/>
            <person name="Sawayama S."/>
            <person name="Nakagawa S."/>
        </authorList>
    </citation>
    <scope>NUCLEOTIDE SEQUENCE [LARGE SCALE GENOMIC DNA]</scope>
    <source>
        <strain evidence="2 3">NKW23</strain>
    </source>
</reference>
<evidence type="ECO:0000256" key="1">
    <source>
        <dbReference type="SAM" id="Phobius"/>
    </source>
</evidence>
<dbReference type="EMBL" id="BSYI01000002">
    <property type="protein sequence ID" value="GMG81211.1"/>
    <property type="molecule type" value="Genomic_DNA"/>
</dbReference>